<dbReference type="GO" id="GO:0005829">
    <property type="term" value="C:cytosol"/>
    <property type="evidence" value="ECO:0007669"/>
    <property type="project" value="TreeGrafter"/>
</dbReference>
<dbReference type="PANTHER" id="PTHR48069">
    <property type="entry name" value="DIHYDROFOLATE REDUCTASE"/>
    <property type="match status" value="1"/>
</dbReference>
<evidence type="ECO:0000256" key="4">
    <source>
        <dbReference type="ARBA" id="ARBA00018886"/>
    </source>
</evidence>
<comment type="pathway">
    <text evidence="1 9">Cofactor biosynthesis; tetrahydrofolate biosynthesis; 5,6,7,8-tetrahydrofolate from 7,8-dihydrofolate: step 1/1.</text>
</comment>
<dbReference type="PANTHER" id="PTHR48069:SF3">
    <property type="entry name" value="DIHYDROFOLATE REDUCTASE"/>
    <property type="match status" value="1"/>
</dbReference>
<evidence type="ECO:0000256" key="8">
    <source>
        <dbReference type="ARBA" id="ARBA00025067"/>
    </source>
</evidence>
<evidence type="ECO:0000313" key="12">
    <source>
        <dbReference type="EMBL" id="RZT64429.1"/>
    </source>
</evidence>
<protein>
    <recommendedName>
        <fullName evidence="4 9">Dihydrofolate reductase</fullName>
        <ecNumber evidence="3 9">1.5.1.3</ecNumber>
    </recommendedName>
</protein>
<evidence type="ECO:0000256" key="9">
    <source>
        <dbReference type="PIRNR" id="PIRNR000194"/>
    </source>
</evidence>
<comment type="catalytic activity">
    <reaction evidence="9">
        <text>(6S)-5,6,7,8-tetrahydrofolate + NADP(+) = 7,8-dihydrofolate + NADPH + H(+)</text>
        <dbReference type="Rhea" id="RHEA:15009"/>
        <dbReference type="ChEBI" id="CHEBI:15378"/>
        <dbReference type="ChEBI" id="CHEBI:57451"/>
        <dbReference type="ChEBI" id="CHEBI:57453"/>
        <dbReference type="ChEBI" id="CHEBI:57783"/>
        <dbReference type="ChEBI" id="CHEBI:58349"/>
        <dbReference type="EC" id="1.5.1.3"/>
    </reaction>
</comment>
<dbReference type="GO" id="GO:0046655">
    <property type="term" value="P:folic acid metabolic process"/>
    <property type="evidence" value="ECO:0007669"/>
    <property type="project" value="TreeGrafter"/>
</dbReference>
<organism evidence="12 13">
    <name type="scientific">Leucobacter luti</name>
    <dbReference type="NCBI Taxonomy" id="340320"/>
    <lineage>
        <taxon>Bacteria</taxon>
        <taxon>Bacillati</taxon>
        <taxon>Actinomycetota</taxon>
        <taxon>Actinomycetes</taxon>
        <taxon>Micrococcales</taxon>
        <taxon>Microbacteriaceae</taxon>
        <taxon>Leucobacter</taxon>
    </lineage>
</organism>
<evidence type="ECO:0000256" key="5">
    <source>
        <dbReference type="ARBA" id="ARBA00022563"/>
    </source>
</evidence>
<dbReference type="Proteomes" id="UP000291832">
    <property type="component" value="Unassembled WGS sequence"/>
</dbReference>
<sequence>MSGAASPGPRVGLIWAQAANGVIGRDGAMPWHLPGDLAHFKRTTLGAPVIMGRRTWESLPERFRPLPGRENIVVTRNPEWSAVGASVVTSPGEAIARASAPASGPAPEWVWVMGGGELYRQALPLADRLEITEIAAEIDGDTRAPEVGPEWVEVPRDDAAVHSDEAAGLSYRFVRYERA</sequence>
<dbReference type="PRINTS" id="PR00070">
    <property type="entry name" value="DHFR"/>
</dbReference>
<comment type="function">
    <text evidence="8 9">Key enzyme in folate metabolism. Catalyzes an essential reaction for de novo glycine and purine synthesis, and for DNA precursor synthesis.</text>
</comment>
<dbReference type="CDD" id="cd00209">
    <property type="entry name" value="DHFR"/>
    <property type="match status" value="1"/>
</dbReference>
<dbReference type="SUPFAM" id="SSF53597">
    <property type="entry name" value="Dihydrofolate reductase-like"/>
    <property type="match status" value="1"/>
</dbReference>
<dbReference type="PIRSF" id="PIRSF000194">
    <property type="entry name" value="DHFR"/>
    <property type="match status" value="1"/>
</dbReference>
<dbReference type="InterPro" id="IPR024072">
    <property type="entry name" value="DHFR-like_dom_sf"/>
</dbReference>
<dbReference type="GO" id="GO:0070401">
    <property type="term" value="F:NADP+ binding"/>
    <property type="evidence" value="ECO:0007669"/>
    <property type="project" value="UniProtKB-ARBA"/>
</dbReference>
<gene>
    <name evidence="12" type="ORF">EV139_1846</name>
</gene>
<dbReference type="Gene3D" id="3.40.430.10">
    <property type="entry name" value="Dihydrofolate Reductase, subunit A"/>
    <property type="match status" value="1"/>
</dbReference>
<dbReference type="InterPro" id="IPR017925">
    <property type="entry name" value="DHFR_CS"/>
</dbReference>
<dbReference type="EMBL" id="SHKI01000005">
    <property type="protein sequence ID" value="RZT64429.1"/>
    <property type="molecule type" value="Genomic_DNA"/>
</dbReference>
<dbReference type="GO" id="GO:0046452">
    <property type="term" value="P:dihydrofolate metabolic process"/>
    <property type="evidence" value="ECO:0007669"/>
    <property type="project" value="TreeGrafter"/>
</dbReference>
<accession>A0A4V6MCF9</accession>
<dbReference type="PROSITE" id="PS51330">
    <property type="entry name" value="DHFR_2"/>
    <property type="match status" value="1"/>
</dbReference>
<dbReference type="PROSITE" id="PS00075">
    <property type="entry name" value="DHFR_1"/>
    <property type="match status" value="1"/>
</dbReference>
<dbReference type="GO" id="GO:0006730">
    <property type="term" value="P:one-carbon metabolic process"/>
    <property type="evidence" value="ECO:0007669"/>
    <property type="project" value="UniProtKB-KW"/>
</dbReference>
<evidence type="ECO:0000256" key="10">
    <source>
        <dbReference type="RuleBase" id="RU004474"/>
    </source>
</evidence>
<comment type="caution">
    <text evidence="12">The sequence shown here is derived from an EMBL/GenBank/DDBJ whole genome shotgun (WGS) entry which is preliminary data.</text>
</comment>
<name>A0A4V6MCF9_9MICO</name>
<evidence type="ECO:0000313" key="13">
    <source>
        <dbReference type="Proteomes" id="UP000291832"/>
    </source>
</evidence>
<dbReference type="RefSeq" id="WP_130454049.1">
    <property type="nucleotide sequence ID" value="NZ_QYAG01000001.1"/>
</dbReference>
<evidence type="ECO:0000256" key="2">
    <source>
        <dbReference type="ARBA" id="ARBA00009539"/>
    </source>
</evidence>
<evidence type="ECO:0000256" key="7">
    <source>
        <dbReference type="ARBA" id="ARBA00023002"/>
    </source>
</evidence>
<dbReference type="EC" id="1.5.1.3" evidence="3 9"/>
<keyword evidence="6 9" id="KW-0521">NADP</keyword>
<reference evidence="12 13" key="1">
    <citation type="journal article" date="2015" name="Stand. Genomic Sci.">
        <title>Genomic Encyclopedia of Bacterial and Archaeal Type Strains, Phase III: the genomes of soil and plant-associated and newly described type strains.</title>
        <authorList>
            <person name="Whitman W.B."/>
            <person name="Woyke T."/>
            <person name="Klenk H.P."/>
            <person name="Zhou Y."/>
            <person name="Lilburn T.G."/>
            <person name="Beck B.J."/>
            <person name="De Vos P."/>
            <person name="Vandamme P."/>
            <person name="Eisen J.A."/>
            <person name="Garrity G."/>
            <person name="Hugenholtz P."/>
            <person name="Kyrpides N.C."/>
        </authorList>
    </citation>
    <scope>NUCLEOTIDE SEQUENCE [LARGE SCALE GENOMIC DNA]</scope>
    <source>
        <strain evidence="12 13">RF6</strain>
    </source>
</reference>
<dbReference type="AlphaFoldDB" id="A0A4V6MCF9"/>
<evidence type="ECO:0000256" key="1">
    <source>
        <dbReference type="ARBA" id="ARBA00004903"/>
    </source>
</evidence>
<dbReference type="OrthoDB" id="9804315at2"/>
<comment type="similarity">
    <text evidence="2 9 10">Belongs to the dihydrofolate reductase family.</text>
</comment>
<dbReference type="InterPro" id="IPR012259">
    <property type="entry name" value="DHFR"/>
</dbReference>
<evidence type="ECO:0000256" key="3">
    <source>
        <dbReference type="ARBA" id="ARBA00012856"/>
    </source>
</evidence>
<evidence type="ECO:0000259" key="11">
    <source>
        <dbReference type="PROSITE" id="PS51330"/>
    </source>
</evidence>
<dbReference type="GO" id="GO:0046654">
    <property type="term" value="P:tetrahydrofolate biosynthetic process"/>
    <property type="evidence" value="ECO:0007669"/>
    <property type="project" value="UniProtKB-UniPathway"/>
</dbReference>
<dbReference type="Pfam" id="PF00186">
    <property type="entry name" value="DHFR_1"/>
    <property type="match status" value="1"/>
</dbReference>
<keyword evidence="5 9" id="KW-0554">One-carbon metabolism</keyword>
<keyword evidence="13" id="KW-1185">Reference proteome</keyword>
<evidence type="ECO:0000256" key="6">
    <source>
        <dbReference type="ARBA" id="ARBA00022857"/>
    </source>
</evidence>
<dbReference type="UniPathway" id="UPA00077">
    <property type="reaction ID" value="UER00158"/>
</dbReference>
<proteinExistence type="inferred from homology"/>
<dbReference type="GO" id="GO:0004146">
    <property type="term" value="F:dihydrofolate reductase activity"/>
    <property type="evidence" value="ECO:0007669"/>
    <property type="project" value="UniProtKB-EC"/>
</dbReference>
<keyword evidence="7 9" id="KW-0560">Oxidoreductase</keyword>
<dbReference type="FunFam" id="3.40.430.10:FF:000001">
    <property type="entry name" value="Dihydrofolate reductase"/>
    <property type="match status" value="1"/>
</dbReference>
<dbReference type="InterPro" id="IPR001796">
    <property type="entry name" value="DHFR_dom"/>
</dbReference>
<feature type="domain" description="DHFR" evidence="11">
    <location>
        <begin position="10"/>
        <end position="178"/>
    </location>
</feature>